<organism evidence="2 3">
    <name type="scientific">Penicillium camemberti (strain FM 013)</name>
    <dbReference type="NCBI Taxonomy" id="1429867"/>
    <lineage>
        <taxon>Eukaryota</taxon>
        <taxon>Fungi</taxon>
        <taxon>Dikarya</taxon>
        <taxon>Ascomycota</taxon>
        <taxon>Pezizomycotina</taxon>
        <taxon>Eurotiomycetes</taxon>
        <taxon>Eurotiomycetidae</taxon>
        <taxon>Eurotiales</taxon>
        <taxon>Aspergillaceae</taxon>
        <taxon>Penicillium</taxon>
    </lineage>
</organism>
<accession>A0A0G4PSC6</accession>
<dbReference type="InterPro" id="IPR031352">
    <property type="entry name" value="SesA"/>
</dbReference>
<protein>
    <submittedName>
        <fullName evidence="2">Immunoglobulin/major histocompatibility complex, conserved site</fullName>
    </submittedName>
</protein>
<sequence length="626" mass="71791">MAEAIGIASGAITFATVVVQVGQSILTLKNCWDEMRDAPEDIRKLVREIELLGLILADIEDDLSQDSIYSALEDNKHALKSFNLCKDAADDLDAICMDLSRDVHPSSRIRRSYKALRIVMQNGKIEKYRSRLQNVIQLLTLSQQCYTRALLQLQPVLIAERIVQGSKRSSDSVAYGSTVVAQDNKARILKGNRGYTNRWRLGLPSWMTSKILEISGIKAPCGWNWMLRTYNLVPSSSKVVQLVQKGDVKGVQDLFTSGQASPFDLVVDDKWPWEQSLFFYTREVYTLYTADIVDTSDMVEFLLGQGASPQGPSNLPGFTALHYLVYFGWGGRNSPSRIPAMRALLPHLDITEDPTEKNVPRLLTIFRGHVKEFLFLQQNCCQFFYELPLSERIRVAVTAADTHWFLLPTPELIQTIIGQNILQAETFQYECYAQHIQRMTTLVHLAARILGCVQLHLQYSGSINTSREEPKLLVSLWASFVQRSLDAQVDIHRYVDGMTPFLDFYWGYHESDYTPKDQRYFFDLVLKVWLKTLQEGGVDLKLYGRNEDRIWKTKWIPRESHQLPDYHRHSQTTKARLIGFSYGPSIEDWHVWVSEPSDSLVGEFWDLIERPVEVMPGAWPINDYEY</sequence>
<name>A0A0G4PSC6_PENC3</name>
<dbReference type="Pfam" id="PF17107">
    <property type="entry name" value="SesA"/>
    <property type="match status" value="1"/>
</dbReference>
<dbReference type="Proteomes" id="UP000053732">
    <property type="component" value="Unassembled WGS sequence"/>
</dbReference>
<evidence type="ECO:0000313" key="3">
    <source>
        <dbReference type="Proteomes" id="UP000053732"/>
    </source>
</evidence>
<gene>
    <name evidence="2" type="ORF">PCAMFM013_S032g000052</name>
</gene>
<dbReference type="EMBL" id="HG793165">
    <property type="protein sequence ID" value="CRL29016.1"/>
    <property type="molecule type" value="Genomic_DNA"/>
</dbReference>
<evidence type="ECO:0000313" key="2">
    <source>
        <dbReference type="EMBL" id="CRL29016.1"/>
    </source>
</evidence>
<feature type="domain" description="NACHT-NTPase and P-loop NTPases N-terminal" evidence="1">
    <location>
        <begin position="26"/>
        <end position="139"/>
    </location>
</feature>
<evidence type="ECO:0000259" key="1">
    <source>
        <dbReference type="Pfam" id="PF17107"/>
    </source>
</evidence>
<keyword evidence="3" id="KW-1185">Reference proteome</keyword>
<proteinExistence type="predicted"/>
<reference evidence="2 3" key="1">
    <citation type="journal article" date="2014" name="Nat. Commun.">
        <title>Multiple recent horizontal transfers of a large genomic region in cheese making fungi.</title>
        <authorList>
            <person name="Cheeseman K."/>
            <person name="Ropars J."/>
            <person name="Renault P."/>
            <person name="Dupont J."/>
            <person name="Gouzy J."/>
            <person name="Branca A."/>
            <person name="Abraham A.L."/>
            <person name="Ceppi M."/>
            <person name="Conseiller E."/>
            <person name="Debuchy R."/>
            <person name="Malagnac F."/>
            <person name="Goarin A."/>
            <person name="Silar P."/>
            <person name="Lacoste S."/>
            <person name="Sallet E."/>
            <person name="Bensimon A."/>
            <person name="Giraud T."/>
            <person name="Brygoo Y."/>
        </authorList>
    </citation>
    <scope>NUCLEOTIDE SEQUENCE [LARGE SCALE GENOMIC DNA]</scope>
    <source>
        <strain evidence="3">FM 013</strain>
    </source>
</reference>
<dbReference type="AlphaFoldDB" id="A0A0G4PSC6"/>